<dbReference type="Gene3D" id="3.90.1200.10">
    <property type="match status" value="1"/>
</dbReference>
<keyword evidence="3" id="KW-1185">Reference proteome</keyword>
<feature type="domain" description="Aminoglycoside phosphotransferase" evidence="1">
    <location>
        <begin position="40"/>
        <end position="260"/>
    </location>
</feature>
<protein>
    <submittedName>
        <fullName evidence="2">Aminoglycoside phosphotransferase family protein</fullName>
    </submittedName>
</protein>
<evidence type="ECO:0000313" key="2">
    <source>
        <dbReference type="EMBL" id="TSJ77509.1"/>
    </source>
</evidence>
<dbReference type="RefSeq" id="WP_144353930.1">
    <property type="nucleotide sequence ID" value="NZ_VMBG01000002.1"/>
</dbReference>
<dbReference type="Pfam" id="PF01636">
    <property type="entry name" value="APH"/>
    <property type="match status" value="1"/>
</dbReference>
<keyword evidence="2" id="KW-0808">Transferase</keyword>
<dbReference type="GO" id="GO:0016740">
    <property type="term" value="F:transferase activity"/>
    <property type="evidence" value="ECO:0007669"/>
    <property type="project" value="UniProtKB-KW"/>
</dbReference>
<gene>
    <name evidence="2" type="ORF">FPL22_15595</name>
</gene>
<name>A0A556QLH7_9BACT</name>
<dbReference type="Proteomes" id="UP000315648">
    <property type="component" value="Unassembled WGS sequence"/>
</dbReference>
<dbReference type="InterPro" id="IPR011009">
    <property type="entry name" value="Kinase-like_dom_sf"/>
</dbReference>
<dbReference type="AlphaFoldDB" id="A0A556QLH7"/>
<dbReference type="EMBL" id="VMBG01000002">
    <property type="protein sequence ID" value="TSJ77509.1"/>
    <property type="molecule type" value="Genomic_DNA"/>
</dbReference>
<evidence type="ECO:0000259" key="1">
    <source>
        <dbReference type="Pfam" id="PF01636"/>
    </source>
</evidence>
<reference evidence="2 3" key="1">
    <citation type="submission" date="2019-07" db="EMBL/GenBank/DDBJ databases">
        <title>Description of 53C-WASEF.</title>
        <authorList>
            <person name="Pitt A."/>
            <person name="Hahn M.W."/>
        </authorList>
    </citation>
    <scope>NUCLEOTIDE SEQUENCE [LARGE SCALE GENOMIC DNA]</scope>
    <source>
        <strain evidence="2 3">53C-WASEF</strain>
    </source>
</reference>
<proteinExistence type="predicted"/>
<dbReference type="InterPro" id="IPR002575">
    <property type="entry name" value="Aminoglycoside_PTrfase"/>
</dbReference>
<dbReference type="SUPFAM" id="SSF56112">
    <property type="entry name" value="Protein kinase-like (PK-like)"/>
    <property type="match status" value="1"/>
</dbReference>
<dbReference type="OrthoDB" id="5291879at2"/>
<accession>A0A556QLH7</accession>
<organism evidence="2 3">
    <name type="scientific">Rariglobus hedericola</name>
    <dbReference type="NCBI Taxonomy" id="2597822"/>
    <lineage>
        <taxon>Bacteria</taxon>
        <taxon>Pseudomonadati</taxon>
        <taxon>Verrucomicrobiota</taxon>
        <taxon>Opitutia</taxon>
        <taxon>Opitutales</taxon>
        <taxon>Opitutaceae</taxon>
        <taxon>Rariglobus</taxon>
    </lineage>
</organism>
<evidence type="ECO:0000313" key="3">
    <source>
        <dbReference type="Proteomes" id="UP000315648"/>
    </source>
</evidence>
<sequence>MLPSLLPRPPTDFQQPPTAAEITAFAARLLGPDAMITEAVELGGGAFNNTFRLTTADGRRSILRISPPPAHPLIFHVEHHLLRREHSLTPWLSAVSEFLPRTLATDFSHEICPRDAILSEFIEGENWDAVMPTLTPVDNDALWRELAALLRRIHATPAPHFGWKSPATPHPRWSDFILGNIRGLLADCQKLGLPDTEARVWTAVAERCAPALDLISEPRVLHGDPWPKNVLIRRDDGAPRIVALLDHERGGFGDPQSEWVFHGCDFPPVFWEAYGPRPTDSASQIRAHLYRGTIAIQCLLESTRYPDVDTATPRQHLTTATQKLQNLLTKL</sequence>
<dbReference type="PANTHER" id="PTHR21310">
    <property type="entry name" value="AMINOGLYCOSIDE PHOSPHOTRANSFERASE-RELATED-RELATED"/>
    <property type="match status" value="1"/>
</dbReference>
<comment type="caution">
    <text evidence="2">The sequence shown here is derived from an EMBL/GenBank/DDBJ whole genome shotgun (WGS) entry which is preliminary data.</text>
</comment>
<dbReference type="InterPro" id="IPR051678">
    <property type="entry name" value="AGP_Transferase"/>
</dbReference>